<proteinExistence type="predicted"/>
<reference evidence="2" key="1">
    <citation type="submission" date="2025-08" db="UniProtKB">
        <authorList>
            <consortium name="RefSeq"/>
        </authorList>
    </citation>
    <scope>IDENTIFICATION</scope>
    <source>
        <tissue evidence="2">Liver</tissue>
    </source>
</reference>
<sequence>MLAKKILEEVFQRLSIPKVIGSDNGLAFIAQIFARTQTNKVLLKCCQGSEELSCNKPVPVSLSEVPFCPLHFQLSPEMCKPQQVLSVSDDLKLAPWICNCVLPTESTPLEFSDDLDVVGDGMLCPPSPLLFDPSLALEDHSYKEIAGGPGQMQVTGDGCRSHVPRNLKKACASFPQHGLTTANGKPEPTSVS</sequence>
<protein>
    <submittedName>
        <fullName evidence="2">KAT8 regulatory NSL complex subunit 2-like</fullName>
    </submittedName>
</protein>
<gene>
    <name evidence="2" type="primary">LOC121138392</name>
</gene>
<dbReference type="GeneID" id="121138392"/>
<evidence type="ECO:0000313" key="2">
    <source>
        <dbReference type="RefSeq" id="XP_040597035.1"/>
    </source>
</evidence>
<dbReference type="RefSeq" id="XP_040597035.1">
    <property type="nucleotide sequence ID" value="XM_040741101.1"/>
</dbReference>
<dbReference type="Proteomes" id="UP000886700">
    <property type="component" value="Unplaced"/>
</dbReference>
<organism evidence="1 2">
    <name type="scientific">Mesocricetus auratus</name>
    <name type="common">Golden hamster</name>
    <dbReference type="NCBI Taxonomy" id="10036"/>
    <lineage>
        <taxon>Eukaryota</taxon>
        <taxon>Metazoa</taxon>
        <taxon>Chordata</taxon>
        <taxon>Craniata</taxon>
        <taxon>Vertebrata</taxon>
        <taxon>Euteleostomi</taxon>
        <taxon>Mammalia</taxon>
        <taxon>Eutheria</taxon>
        <taxon>Euarchontoglires</taxon>
        <taxon>Glires</taxon>
        <taxon>Rodentia</taxon>
        <taxon>Myomorpha</taxon>
        <taxon>Muroidea</taxon>
        <taxon>Cricetidae</taxon>
        <taxon>Cricetinae</taxon>
        <taxon>Mesocricetus</taxon>
    </lineage>
</organism>
<name>A0ABM2X2B7_MESAU</name>
<keyword evidence="1" id="KW-1185">Reference proteome</keyword>
<evidence type="ECO:0000313" key="1">
    <source>
        <dbReference type="Proteomes" id="UP000886700"/>
    </source>
</evidence>
<accession>A0ABM2X2B7</accession>